<dbReference type="PANTHER" id="PTHR34301:SF8">
    <property type="entry name" value="ATPASE DOMAIN-CONTAINING PROTEIN"/>
    <property type="match status" value="1"/>
</dbReference>
<reference evidence="3" key="1">
    <citation type="submission" date="2020-10" db="EMBL/GenBank/DDBJ databases">
        <title>Complete genome sequence of Bacillus velezensis NST6.</title>
        <authorList>
            <person name="Choi J."/>
        </authorList>
    </citation>
    <scope>NUCLEOTIDE SEQUENCE [LARGE SCALE GENOMIC DNA]</scope>
    <source>
        <strain evidence="3">NST6</strain>
    </source>
</reference>
<dbReference type="EMBL" id="CP063687">
    <property type="protein sequence ID" value="QOY27372.1"/>
    <property type="molecule type" value="Genomic_DNA"/>
</dbReference>
<dbReference type="InterPro" id="IPR049945">
    <property type="entry name" value="AAA_22"/>
</dbReference>
<dbReference type="Proteomes" id="UP000587477">
    <property type="component" value="Chromosome"/>
</dbReference>
<dbReference type="PANTHER" id="PTHR34301">
    <property type="entry name" value="DNA-BINDING PROTEIN-RELATED"/>
    <property type="match status" value="1"/>
</dbReference>
<name>A0A7D7GII9_BACVE</name>
<dbReference type="SUPFAM" id="SSF52540">
    <property type="entry name" value="P-loop containing nucleoside triphosphate hydrolases"/>
    <property type="match status" value="1"/>
</dbReference>
<dbReference type="GO" id="GO:0016887">
    <property type="term" value="F:ATP hydrolysis activity"/>
    <property type="evidence" value="ECO:0007669"/>
    <property type="project" value="InterPro"/>
</dbReference>
<dbReference type="Gene3D" id="3.40.50.300">
    <property type="entry name" value="P-loop containing nucleotide triphosphate hydrolases"/>
    <property type="match status" value="1"/>
</dbReference>
<dbReference type="InterPro" id="IPR027417">
    <property type="entry name" value="P-loop_NTPase"/>
</dbReference>
<protein>
    <recommendedName>
        <fullName evidence="1">ORC1/DEAH AAA+ ATPase domain-containing protein</fullName>
    </recommendedName>
</protein>
<feature type="domain" description="ORC1/DEAH AAA+ ATPase" evidence="1">
    <location>
        <begin position="37"/>
        <end position="197"/>
    </location>
</feature>
<dbReference type="Pfam" id="PF13401">
    <property type="entry name" value="AAA_22"/>
    <property type="match status" value="1"/>
</dbReference>
<evidence type="ECO:0000313" key="3">
    <source>
        <dbReference type="Proteomes" id="UP000587477"/>
    </source>
</evidence>
<gene>
    <name evidence="2" type="ORF">BACVE_002384</name>
</gene>
<proteinExistence type="predicted"/>
<sequence>MDVSLKDVFGISRIVLKSYVDRQQIDEDYQDKIELTDHHIVIYGETKVGKTLLRKKYVTKAENTIVIDCTKGVDLADIYTQILYKSGVEISDNFSKSIEKCSKIDSQVEANLFQFLKAKVTGDSSEKELLSESGKMDLPKTVSVRVAESLKEKGIQFIVLDDFHYLNLVDQYLLAFDLKMFYQSGLRFIIIGTKIINGYFEKFNGELSQRIDYIDATKWSTTDLMNIKSRGCKELNIDISENVTNYFIEASSQIVAVYQQLLFDYCRESGIRKRSQNYIVLDSLELAKECNALYYKRVSEEYLTKIQDIADGERKAKLKLYYYIMKIVLTSDQDIARRGFSFQYLYENIHRIHEKKSINHGALTSVLNHFDELQSKKDIFPKVFTYYDKRLYISDSSFYYILKHFNKENIDDVLPPHDFQLSFQFND</sequence>
<organism evidence="2 3">
    <name type="scientific">Bacillus velezensis</name>
    <dbReference type="NCBI Taxonomy" id="492670"/>
    <lineage>
        <taxon>Bacteria</taxon>
        <taxon>Bacillati</taxon>
        <taxon>Bacillota</taxon>
        <taxon>Bacilli</taxon>
        <taxon>Bacillales</taxon>
        <taxon>Bacillaceae</taxon>
        <taxon>Bacillus</taxon>
        <taxon>Bacillus amyloliquefaciens group</taxon>
    </lineage>
</organism>
<dbReference type="AlphaFoldDB" id="A0A7D7GII9"/>
<accession>A0A7D7GII9</accession>
<evidence type="ECO:0000313" key="2">
    <source>
        <dbReference type="EMBL" id="QOY27372.1"/>
    </source>
</evidence>
<dbReference type="RefSeq" id="WP_025649299.1">
    <property type="nucleotide sequence ID" value="NZ_BDDG01000001.1"/>
</dbReference>
<evidence type="ECO:0000259" key="1">
    <source>
        <dbReference type="Pfam" id="PF13401"/>
    </source>
</evidence>